<dbReference type="AlphaFoldDB" id="A0A420XKY5"/>
<dbReference type="InParanoid" id="A0A420XKY5"/>
<evidence type="ECO:0000256" key="3">
    <source>
        <dbReference type="ARBA" id="ARBA00012824"/>
    </source>
</evidence>
<comment type="caution">
    <text evidence="7">The sequence shown here is derived from an EMBL/GenBank/DDBJ whole genome shotgun (WGS) entry which is preliminary data.</text>
</comment>
<dbReference type="EC" id="5.4.4.2" evidence="3"/>
<dbReference type="RefSeq" id="WP_121194647.1">
    <property type="nucleotide sequence ID" value="NZ_RBWV01000015.1"/>
</dbReference>
<dbReference type="InterPro" id="IPR004561">
    <property type="entry name" value="IsoChor_synthase"/>
</dbReference>
<dbReference type="PANTHER" id="PTHR42839">
    <property type="entry name" value="ISOCHORISMATE SYNTHASE ENTC"/>
    <property type="match status" value="1"/>
</dbReference>
<accession>A0A420XKY5</accession>
<gene>
    <name evidence="7" type="ORF">CLV35_3374</name>
</gene>
<evidence type="ECO:0000313" key="8">
    <source>
        <dbReference type="Proteomes" id="UP000281955"/>
    </source>
</evidence>
<dbReference type="InterPro" id="IPR015890">
    <property type="entry name" value="Chorismate_C"/>
</dbReference>
<proteinExistence type="inferred from homology"/>
<dbReference type="OrthoDB" id="9806579at2"/>
<dbReference type="GO" id="GO:0008909">
    <property type="term" value="F:isochorismate synthase activity"/>
    <property type="evidence" value="ECO:0007669"/>
    <property type="project" value="UniProtKB-EC"/>
</dbReference>
<evidence type="ECO:0000256" key="2">
    <source>
        <dbReference type="ARBA" id="ARBA00005297"/>
    </source>
</evidence>
<dbReference type="Gene3D" id="3.60.120.10">
    <property type="entry name" value="Anthranilate synthase"/>
    <property type="match status" value="1"/>
</dbReference>
<name>A0A420XKY5_9ACTN</name>
<evidence type="ECO:0000313" key="7">
    <source>
        <dbReference type="EMBL" id="RKS69200.1"/>
    </source>
</evidence>
<feature type="domain" description="Chorismate-utilising enzyme C-terminal" evidence="6">
    <location>
        <begin position="149"/>
        <end position="392"/>
    </location>
</feature>
<dbReference type="InterPro" id="IPR005801">
    <property type="entry name" value="ADC_synthase"/>
</dbReference>
<dbReference type="PANTHER" id="PTHR42839:SF2">
    <property type="entry name" value="ISOCHORISMATE SYNTHASE ENTC"/>
    <property type="match status" value="1"/>
</dbReference>
<dbReference type="FunCoup" id="A0A420XKY5">
    <property type="interactions" value="8"/>
</dbReference>
<evidence type="ECO:0000259" key="6">
    <source>
        <dbReference type="Pfam" id="PF00425"/>
    </source>
</evidence>
<dbReference type="Pfam" id="PF00425">
    <property type="entry name" value="Chorismate_bind"/>
    <property type="match status" value="1"/>
</dbReference>
<dbReference type="Proteomes" id="UP000281955">
    <property type="component" value="Unassembled WGS sequence"/>
</dbReference>
<comment type="catalytic activity">
    <reaction evidence="1">
        <text>chorismate = isochorismate</text>
        <dbReference type="Rhea" id="RHEA:18985"/>
        <dbReference type="ChEBI" id="CHEBI:29748"/>
        <dbReference type="ChEBI" id="CHEBI:29780"/>
        <dbReference type="EC" id="5.4.4.2"/>
    </reaction>
</comment>
<dbReference type="EMBL" id="RBWV01000015">
    <property type="protein sequence ID" value="RKS69200.1"/>
    <property type="molecule type" value="Genomic_DNA"/>
</dbReference>
<protein>
    <recommendedName>
        <fullName evidence="3">isochorismate synthase</fullName>
        <ecNumber evidence="3">5.4.4.2</ecNumber>
    </recommendedName>
    <alternativeName>
        <fullName evidence="5">Isochorismate mutase</fullName>
    </alternativeName>
</protein>
<sequence length="404" mass="42151">MTTAPTTGPIVARTVEVDDPGPLLSALPGPAAHAWVTGGEGIVGWGEAARFETAGPDRFDTAARWWSEVAADAKVLDEVGLPGTGLVAFSSFAFSDGPSTSRLVVPAVVVGSRDGRFWRTTVDGVDGDVAPVPVSAPQTVAWGDGATTPEDWRAAIGWVRNAIATGDLDKVVLALDQVATADAPVDARWLLQGLAERYPSCWAFAVDGLVGATPELLVRRSGELAESRVLAGTVRANGDEGDRALLDSEKDQLEHRYAVDSLVAGFAAHCKNVRAGDPYLLRLANVVHLATDVRARVADDASLLELAGALHPTAAVGGTPTRAAMRAIGKLERSDRGRYAGPVGWVDSTGDGELGLALRCAQLDGRTARLWAGCGIVGDSDPEAEAAEARAKFEPVRAALTRAL</sequence>
<evidence type="ECO:0000256" key="5">
    <source>
        <dbReference type="ARBA" id="ARBA00041564"/>
    </source>
</evidence>
<evidence type="ECO:0000256" key="1">
    <source>
        <dbReference type="ARBA" id="ARBA00000799"/>
    </source>
</evidence>
<dbReference type="NCBIfam" id="TIGR00543">
    <property type="entry name" value="isochor_syn"/>
    <property type="match status" value="1"/>
</dbReference>
<keyword evidence="4" id="KW-0413">Isomerase</keyword>
<keyword evidence="8" id="KW-1185">Reference proteome</keyword>
<dbReference type="SUPFAM" id="SSF56322">
    <property type="entry name" value="ADC synthase"/>
    <property type="match status" value="1"/>
</dbReference>
<comment type="similarity">
    <text evidence="2">Belongs to the isochorismate synthase family.</text>
</comment>
<organism evidence="7 8">
    <name type="scientific">Motilibacter peucedani</name>
    <dbReference type="NCBI Taxonomy" id="598650"/>
    <lineage>
        <taxon>Bacteria</taxon>
        <taxon>Bacillati</taxon>
        <taxon>Actinomycetota</taxon>
        <taxon>Actinomycetes</taxon>
        <taxon>Motilibacterales</taxon>
        <taxon>Motilibacteraceae</taxon>
        <taxon>Motilibacter</taxon>
    </lineage>
</organism>
<reference evidence="7 8" key="1">
    <citation type="submission" date="2018-10" db="EMBL/GenBank/DDBJ databases">
        <title>Genomic Encyclopedia of Archaeal and Bacterial Type Strains, Phase II (KMG-II): from individual species to whole genera.</title>
        <authorList>
            <person name="Goeker M."/>
        </authorList>
    </citation>
    <scope>NUCLEOTIDE SEQUENCE [LARGE SCALE GENOMIC DNA]</scope>
    <source>
        <strain evidence="7 8">RP-AC37</strain>
    </source>
</reference>
<evidence type="ECO:0000256" key="4">
    <source>
        <dbReference type="ARBA" id="ARBA00023235"/>
    </source>
</evidence>